<organism evidence="3 4">
    <name type="scientific">Coptotermes formosanus</name>
    <name type="common">Formosan subterranean termite</name>
    <dbReference type="NCBI Taxonomy" id="36987"/>
    <lineage>
        <taxon>Eukaryota</taxon>
        <taxon>Metazoa</taxon>
        <taxon>Ecdysozoa</taxon>
        <taxon>Arthropoda</taxon>
        <taxon>Hexapoda</taxon>
        <taxon>Insecta</taxon>
        <taxon>Pterygota</taxon>
        <taxon>Neoptera</taxon>
        <taxon>Polyneoptera</taxon>
        <taxon>Dictyoptera</taxon>
        <taxon>Blattodea</taxon>
        <taxon>Blattoidea</taxon>
        <taxon>Termitoidae</taxon>
        <taxon>Rhinotermitidae</taxon>
        <taxon>Coptotermes</taxon>
    </lineage>
</organism>
<evidence type="ECO:0000259" key="2">
    <source>
        <dbReference type="SMART" id="SM01220"/>
    </source>
</evidence>
<dbReference type="FunCoup" id="A0A6L2Q0C6">
    <property type="interactions" value="636"/>
</dbReference>
<feature type="compositionally biased region" description="Basic and acidic residues" evidence="1">
    <location>
        <begin position="117"/>
        <end position="136"/>
    </location>
</feature>
<feature type="region of interest" description="Disordered" evidence="1">
    <location>
        <begin position="2751"/>
        <end position="2779"/>
    </location>
</feature>
<dbReference type="OrthoDB" id="10051416at2759"/>
<feature type="compositionally biased region" description="Polar residues" evidence="1">
    <location>
        <begin position="2534"/>
        <end position="2548"/>
    </location>
</feature>
<evidence type="ECO:0000313" key="4">
    <source>
        <dbReference type="Proteomes" id="UP000502823"/>
    </source>
</evidence>
<name>A0A6L2Q0C6_COPFO</name>
<dbReference type="GO" id="GO:0048488">
    <property type="term" value="P:synaptic vesicle endocytosis"/>
    <property type="evidence" value="ECO:0007669"/>
    <property type="project" value="TreeGrafter"/>
</dbReference>
<feature type="non-terminal residue" evidence="3">
    <location>
        <position position="1"/>
    </location>
</feature>
<protein>
    <recommendedName>
        <fullName evidence="2">Bridge-like lipid transfer protein family member 1 C-terminal domain-containing protein</fullName>
    </recommendedName>
</protein>
<feature type="domain" description="Bridge-like lipid transfer protein family member 1 C-terminal" evidence="2">
    <location>
        <begin position="2539"/>
        <end position="3166"/>
    </location>
</feature>
<feature type="compositionally biased region" description="Polar residues" evidence="1">
    <location>
        <begin position="182"/>
        <end position="197"/>
    </location>
</feature>
<feature type="region of interest" description="Disordered" evidence="1">
    <location>
        <begin position="2944"/>
        <end position="2969"/>
    </location>
</feature>
<dbReference type="InterPro" id="IPR056741">
    <property type="entry name" value="BLTP1_M"/>
</dbReference>
<feature type="compositionally biased region" description="Low complexity" evidence="1">
    <location>
        <begin position="1904"/>
        <end position="1931"/>
    </location>
</feature>
<gene>
    <name evidence="3" type="ORF">Cfor_12621</name>
</gene>
<proteinExistence type="predicted"/>
<feature type="compositionally biased region" description="Low complexity" evidence="1">
    <location>
        <begin position="868"/>
        <end position="879"/>
    </location>
</feature>
<sequence>GYNLVNGITAGCVKTGKIHAQLRRLRNESSVLKDAVITAIPSHYSRVFFTCARVASPVRGVDFCTQQQPQSADSGIRLTGNPPNIDGSSVEEKLGFIMFECGLEGILLKVVKRSQFEKGENRNEGKKEEPETEAAHADVVTSGDELEEQAAANTASGGVASSATKPAVESTFASGVTGSGNSGAVTSNQAPEDSHDNTSSCVIELRTLWFNFAAPPHAPITRKIDFTRLDWNLLSTASPAISAWMNPSNRFAKQVVRMVRSMYTRSTAIVACLMAEALDVQGIHIPMKSRYGRYTPVAKTLQEDPSCQLCNVLQKYVLRSDLATIETNLCETDLPVLTILRQGVIVLSRQWKNVLYTPLLLDHKYKNKHVKPLNVTFAVPDPDEENVLTDGEGEGSGEECEVTDECAMLLNTPAGAIHKVIKAQDKSAGLKPDELLVPSVGSPHVISQVDHTPVVMPGIIVGGTGSLFNSPSPPSVHQQGHGGHQKRKKSLPPSHPPSSSRASIVFPILASNPFTAAASQKKFDADHGIGYGPLREERPSSHHLHGQHHHLGSNPSIYSGGGPGSQHSVTSLENNFSPAGNSSAQASKYWEAGRKETGEDLYSWMAKQQDFIKSSEVSKTNVKGNWVGVPAESKVNTLTTEDTMEDPEYLPITPGGYSFYPMHDSLRLLDAHLIFEPLLSCLGVMPQQMVSNLSGSAGPGSGNVSSFDIWGSNLSLVGSIETMKIDIVVSEFGKTSDKKKGKNVSPSAGGNKGSRNCGGETFYLDIPPEAPAFLCEKMGVELDLKKMADMTVDDMIQKQNVLYISRGQLKKHTSTVLNISLNVRYISQQVNMPLLRLLHQISNMYQNVKETQMELKEQQPEVKRENSTKNNKNSSSSASDLHENVSAIDDKLKLPAGNGDGVNVQKVLSSSSSLHSRPQSFAQKLRSTSKSVKGYMNLSEGGTTPVLVVSPSGSGLEHTAVVSDKSKDLTPRCWKTVYYLLDLYATMPETKTITHRFSVAADISEGYKGNRKYDLLPEVKNSEDVEKGTASVAEAPTGSTPQPHDKPRELSVVTGERTRLIVFGVARIHRTRLLATLSGLKLEAEITNLHSSLTCRKKSRPASLECSLTGHIGRTMIVLLEGVAPNQQTVVKVTVGKSQALYSSISRRAKDKNSGLLTVGAVNIDIPQHPVALHGMMTRGSKQLSSTLQELRVTRTASRISRGTTADEVDFIARHSPRHLRSIQASQTGQHRQQHESSLLQPLVMQFSIILQSLSITAALLPSLQAQYKMDQVNSTGVTGSKAKFTIDLPQHSLSFTTKLQVTEAHLPSEASIELPKVHVSAEYVQDGNNAAFNLMLADGVVLRQGSYLSAEADIGVFEHSLTTDLLNHLVFVQKVFMKEVNEVVQKVYGGEKPVPLWLEDSGETSSSSHRRLLFSLVIRIKRIQLTATTPTNSAVRLETGAVEFQLSNRVQNISGAAQPNPYMKVFGKAQVDVNLSLGQLLKNLMFEEAEPEFQQYAFFKTRIGLRNAFQDEMVQGEDKEVVLITLKRPLIYIQPMAVDKAILVWLNYKNAYEYWNEQRSNLNKEVLTATQQVFEKVPFGQLTSQLSATHLGTLFLQLTVDDMGICLPLNPLPLASWGVNRQLCDVESRGAVVITLESTSISACSSGSLVSKGRFMGLCLRFADDFETSLDDWKPDMSDTTIMNLCVVSEGTYEVCSRTIAQKQGTENAKWFLNVQWQMEGVDIHLDVNVGKQLSALGHTLTMLTGSQEEDEPATVDYDSDEVDQVDGNTTSLESISLRRYRNFTDSLPAFVFDPSLDAKKRSKLIEKEMNEQAKIINDLRSLGASHGTIEQEMKRLQELEAMVFKDFRRDMIQKLRRQSVKASSIKGKFGLGSKVSAYRSRSFIVPSPTPEHHLEMESPDDIGGASINSNGNSASFESSPRSGPSRSASLRVRGLTGPRVTFSDTHNICRQSSLPSAGSDLSLPEGNLEWAGDHLELPGDRVELRQKSSAYASANYNNTDNSVPLLDAYQKEQSGSMSPASYTSVFQKPQEPNIDFELDVKVFINSGKCVLHTKDPVKEDELKLTSRMRKERSCSGGMFDFPPSSPNMNRRSKEKPHGTSSTTRLRYLHSTVAQLVDLTIFHIPGLDVKVHYESRTLHEENVSPHLTTEAATQQTLSQARKGGTKKASLFAWMTLQSIPEETIISPHILDFLEQTLEPIPSTLQQAKTPVNAMFAIDQDTSWAAATATSNYVYASFPVDVIVYFHMQPSTFRFSCLPVSRVECMLQLPSLDIVFSSKRAEEELHSEFGDGRPSGHPPTGLDSPSSRFDMGPSPSAVGGLSVTGCLADFSVYIFHPYGGGKKSGLKEAQWSPLADSERKDSLSVNVEFVKFHLSRSRKLNFQCEQQPSKGLKSSDQSQAVIRFSTIIDIGSASFKYDMRRLTEILAFPKAWYRRSIVRRLFLGDLSISATYSEGEESSASSVEDEHLLPATQSLGRSGMLDSSGRVVTDGNSLSRSAPNAERSPMLSNRERLRLSFENDIARHARFRDGGSRGFSSQSDTPSPSEPKSGSAWETLVLFAVNFTRLNVHMNMGNVMGNVMWLTKDFRSEGRLSIGSTGHKNMYIGVGLGGSSLDAKGGIVGGAIELSKIDTYIHIREDPGTEPDHTVGLKLFALELRLDYMGTGVLMCRVSSLAVSLRDEWKINRSKKSSESFIPTRRPAMIFMHGDLGWDQLQLMISRSTTADLLKMFYKLEEFFSQQFKSSKRVFSSLQPRTHSKNSSFKKKQPQAKKKSTGDANSHTWATSTLQDARHHRHWQRVLGQVGGLHLSTLCFPLPMSGTVLGGTMELHGNNISLACFHGINFKSKSWALFSLKEPCISFATEAQEVPSPDCNDQLDVHVVQTLTFSLGMIAEQPHAQHHSMATVCRLSRNVLFPPQFRTLQEWFSYAFANSEIDAVDRFPSLERERLDSSSEQQRSRSSSSSKSPDPNHTREVIFALPSLQLHLKTEHLQTAKTPDVVGVKPTVECSFITEFEDHIFVTVDAEAFFFLHDLITSYVKEKERVTGTMGVGTRAQSPDPERHNREGSGVAVGISVTTSDEEKRRIAFDPAEMFTKDWRNYHCKTWHLEPTVRLLSWAGKSIEPYGVDYILQKLGFSHARTTIPKWMQRGFMDPLDKVLAVLMLRMITVVREEPPAGEGESNRRQTDRK</sequence>
<reference evidence="4" key="1">
    <citation type="submission" date="2020-01" db="EMBL/GenBank/DDBJ databases">
        <title>Draft genome sequence of the Termite Coptotermes fromosanus.</title>
        <authorList>
            <person name="Itakura S."/>
            <person name="Yosikawa Y."/>
            <person name="Umezawa K."/>
        </authorList>
    </citation>
    <scope>NUCLEOTIDE SEQUENCE [LARGE SCALE GENOMIC DNA]</scope>
</reference>
<feature type="region of interest" description="Disordered" evidence="1">
    <location>
        <begin position="1888"/>
        <end position="1932"/>
    </location>
</feature>
<feature type="region of interest" description="Disordered" evidence="1">
    <location>
        <begin position="2528"/>
        <end position="2550"/>
    </location>
</feature>
<evidence type="ECO:0000313" key="3">
    <source>
        <dbReference type="EMBL" id="GFG36258.1"/>
    </source>
</evidence>
<dbReference type="EMBL" id="BLKM01006147">
    <property type="protein sequence ID" value="GFG36258.1"/>
    <property type="molecule type" value="Genomic_DNA"/>
</dbReference>
<feature type="compositionally biased region" description="Low complexity" evidence="1">
    <location>
        <begin position="2950"/>
        <end position="2964"/>
    </location>
</feature>
<feature type="region of interest" description="Disordered" evidence="1">
    <location>
        <begin position="117"/>
        <end position="142"/>
    </location>
</feature>
<feature type="region of interest" description="Disordered" evidence="1">
    <location>
        <begin position="2075"/>
        <end position="2105"/>
    </location>
</feature>
<dbReference type="GO" id="GO:0098793">
    <property type="term" value="C:presynapse"/>
    <property type="evidence" value="ECO:0007669"/>
    <property type="project" value="GOC"/>
</dbReference>
<feature type="region of interest" description="Disordered" evidence="1">
    <location>
        <begin position="466"/>
        <end position="501"/>
    </location>
</feature>
<dbReference type="Pfam" id="PF25039">
    <property type="entry name" value="BLTP1_M"/>
    <property type="match status" value="2"/>
</dbReference>
<dbReference type="InterPro" id="IPR033616">
    <property type="entry name" value="BLTP1"/>
</dbReference>
<dbReference type="PANTHER" id="PTHR31640">
    <property type="entry name" value="TRANSMEMBRANE PROTEIN KIAA1109"/>
    <property type="match status" value="1"/>
</dbReference>
<accession>A0A6L2Q0C6</accession>
<dbReference type="InterPro" id="IPR056742">
    <property type="entry name" value="BLTP1_C"/>
</dbReference>
<feature type="region of interest" description="Disordered" evidence="1">
    <location>
        <begin position="1024"/>
        <end position="1049"/>
    </location>
</feature>
<evidence type="ECO:0000256" key="1">
    <source>
        <dbReference type="SAM" id="MobiDB-lite"/>
    </source>
</evidence>
<feature type="region of interest" description="Disordered" evidence="1">
    <location>
        <begin position="527"/>
        <end position="583"/>
    </location>
</feature>
<feature type="compositionally biased region" description="Basic residues" evidence="1">
    <location>
        <begin position="541"/>
        <end position="551"/>
    </location>
</feature>
<dbReference type="InParanoid" id="A0A6L2Q0C6"/>
<comment type="caution">
    <text evidence="3">The sequence shown here is derived from an EMBL/GenBank/DDBJ whole genome shotgun (WGS) entry which is preliminary data.</text>
</comment>
<keyword evidence="4" id="KW-1185">Reference proteome</keyword>
<dbReference type="SMART" id="SM01220">
    <property type="entry name" value="FSA_C"/>
    <property type="match status" value="1"/>
</dbReference>
<feature type="compositionally biased region" description="Polar residues" evidence="1">
    <location>
        <begin position="565"/>
        <end position="583"/>
    </location>
</feature>
<dbReference type="Pfam" id="PF25040">
    <property type="entry name" value="BLTP1_C"/>
    <property type="match status" value="3"/>
</dbReference>
<feature type="region of interest" description="Disordered" evidence="1">
    <location>
        <begin position="172"/>
        <end position="197"/>
    </location>
</feature>
<feature type="compositionally biased region" description="Basic and acidic residues" evidence="1">
    <location>
        <begin position="853"/>
        <end position="867"/>
    </location>
</feature>
<dbReference type="PANTHER" id="PTHR31640:SF1">
    <property type="entry name" value="BRIDGE-LIKE LIPID TRANSFER PROTEIN FAMILY MEMBER 1"/>
    <property type="match status" value="1"/>
</dbReference>
<dbReference type="Proteomes" id="UP000502823">
    <property type="component" value="Unassembled WGS sequence"/>
</dbReference>
<feature type="region of interest" description="Disordered" evidence="1">
    <location>
        <begin position="2286"/>
        <end position="2309"/>
    </location>
</feature>
<feature type="region of interest" description="Disordered" evidence="1">
    <location>
        <begin position="2474"/>
        <end position="2509"/>
    </location>
</feature>
<feature type="compositionally biased region" description="Basic residues" evidence="1">
    <location>
        <begin position="2754"/>
        <end position="2771"/>
    </location>
</feature>
<feature type="compositionally biased region" description="Polar residues" evidence="1">
    <location>
        <begin position="466"/>
        <end position="478"/>
    </location>
</feature>
<feature type="region of interest" description="Disordered" evidence="1">
    <location>
        <begin position="853"/>
        <end position="881"/>
    </location>
</feature>